<name>A0A917NF61_9GAMM</name>
<dbReference type="GO" id="GO:0003677">
    <property type="term" value="F:DNA binding"/>
    <property type="evidence" value="ECO:0007669"/>
    <property type="project" value="UniProtKB-UniRule"/>
</dbReference>
<dbReference type="InterPro" id="IPR001867">
    <property type="entry name" value="OmpR/PhoB-type_DNA-bd"/>
</dbReference>
<comment type="caution">
    <text evidence="5">The sequence shown here is derived from an EMBL/GenBank/DDBJ whole genome shotgun (WGS) entry which is preliminary data.</text>
</comment>
<accession>A0A917NF61</accession>
<feature type="transmembrane region" description="Helical" evidence="3">
    <location>
        <begin position="162"/>
        <end position="182"/>
    </location>
</feature>
<reference evidence="5" key="2">
    <citation type="submission" date="2020-09" db="EMBL/GenBank/DDBJ databases">
        <authorList>
            <person name="Sun Q."/>
            <person name="Ohkuma M."/>
        </authorList>
    </citation>
    <scope>NUCLEOTIDE SEQUENCE</scope>
    <source>
        <strain evidence="5">JCM 30804</strain>
    </source>
</reference>
<dbReference type="GO" id="GO:0006355">
    <property type="term" value="P:regulation of DNA-templated transcription"/>
    <property type="evidence" value="ECO:0007669"/>
    <property type="project" value="InterPro"/>
</dbReference>
<keyword evidence="3" id="KW-1133">Transmembrane helix</keyword>
<dbReference type="RefSeq" id="WP_188922749.1">
    <property type="nucleotide sequence ID" value="NZ_BMPZ01000013.1"/>
</dbReference>
<dbReference type="Pfam" id="PF00486">
    <property type="entry name" value="Trans_reg_C"/>
    <property type="match status" value="1"/>
</dbReference>
<dbReference type="InterPro" id="IPR016032">
    <property type="entry name" value="Sig_transdc_resp-reg_C-effctor"/>
</dbReference>
<dbReference type="Gene3D" id="1.10.10.10">
    <property type="entry name" value="Winged helix-like DNA-binding domain superfamily/Winged helix DNA-binding domain"/>
    <property type="match status" value="1"/>
</dbReference>
<dbReference type="PROSITE" id="PS51755">
    <property type="entry name" value="OMPR_PHOB"/>
    <property type="match status" value="1"/>
</dbReference>
<dbReference type="GO" id="GO:0000160">
    <property type="term" value="P:phosphorelay signal transduction system"/>
    <property type="evidence" value="ECO:0007669"/>
    <property type="project" value="InterPro"/>
</dbReference>
<evidence type="ECO:0000313" key="6">
    <source>
        <dbReference type="Proteomes" id="UP000613743"/>
    </source>
</evidence>
<dbReference type="SMART" id="SM00862">
    <property type="entry name" value="Trans_reg_C"/>
    <property type="match status" value="1"/>
</dbReference>
<proteinExistence type="predicted"/>
<keyword evidence="1 2" id="KW-0238">DNA-binding</keyword>
<protein>
    <recommendedName>
        <fullName evidence="4">OmpR/PhoB-type domain-containing protein</fullName>
    </recommendedName>
</protein>
<keyword evidence="3" id="KW-0812">Transmembrane</keyword>
<evidence type="ECO:0000256" key="3">
    <source>
        <dbReference type="SAM" id="Phobius"/>
    </source>
</evidence>
<dbReference type="SUPFAM" id="SSF46894">
    <property type="entry name" value="C-terminal effector domain of the bipartite response regulators"/>
    <property type="match status" value="1"/>
</dbReference>
<feature type="domain" description="OmpR/PhoB-type" evidence="4">
    <location>
        <begin position="1"/>
        <end position="96"/>
    </location>
</feature>
<sequence>MQLGDCLVDLAKGEMTNVLTGKSWHLPRAELQVLRLLVENQGKVVLKQQLKAGNAEYAALSDSSVARAVFMLRSFIGPQYEYLIETVKGKGYLLQDVVIDLADSKSVESLSSVGEKLDPAIASLGSVEERRQQAISQSQKSDFTEIDVMPCATGKKRPSIPLITLAASALFLLLFTALFLSLPEQSKEVTKTKPMRSDVVKLKSGQFMSIHLYAASNTNNRLLLQQSQEIQQAFALCEQSDWRHVYIALSHDNQVLNMTLRGDSVGQSVVRNLKITDSRSAKNKQFVSVRWLLDAEICD</sequence>
<reference evidence="5" key="1">
    <citation type="journal article" date="2014" name="Int. J. Syst. Evol. Microbiol.">
        <title>Complete genome sequence of Corynebacterium casei LMG S-19264T (=DSM 44701T), isolated from a smear-ripened cheese.</title>
        <authorList>
            <consortium name="US DOE Joint Genome Institute (JGI-PGF)"/>
            <person name="Walter F."/>
            <person name="Albersmeier A."/>
            <person name="Kalinowski J."/>
            <person name="Ruckert C."/>
        </authorList>
    </citation>
    <scope>NUCLEOTIDE SEQUENCE</scope>
    <source>
        <strain evidence="5">JCM 30804</strain>
    </source>
</reference>
<evidence type="ECO:0000259" key="4">
    <source>
        <dbReference type="PROSITE" id="PS51755"/>
    </source>
</evidence>
<dbReference type="InterPro" id="IPR036388">
    <property type="entry name" value="WH-like_DNA-bd_sf"/>
</dbReference>
<dbReference type="AlphaFoldDB" id="A0A917NF61"/>
<keyword evidence="6" id="KW-1185">Reference proteome</keyword>
<gene>
    <name evidence="5" type="ORF">GCM10009332_31590</name>
</gene>
<dbReference type="Proteomes" id="UP000613743">
    <property type="component" value="Unassembled WGS sequence"/>
</dbReference>
<dbReference type="EMBL" id="BMPZ01000013">
    <property type="protein sequence ID" value="GGI91969.1"/>
    <property type="molecule type" value="Genomic_DNA"/>
</dbReference>
<organism evidence="5 6">
    <name type="scientific">Shewanella gelidii</name>
    <dbReference type="NCBI Taxonomy" id="1642821"/>
    <lineage>
        <taxon>Bacteria</taxon>
        <taxon>Pseudomonadati</taxon>
        <taxon>Pseudomonadota</taxon>
        <taxon>Gammaproteobacteria</taxon>
        <taxon>Alteromonadales</taxon>
        <taxon>Shewanellaceae</taxon>
        <taxon>Shewanella</taxon>
    </lineage>
</organism>
<feature type="DNA-binding region" description="OmpR/PhoB-type" evidence="2">
    <location>
        <begin position="1"/>
        <end position="96"/>
    </location>
</feature>
<evidence type="ECO:0000313" key="5">
    <source>
        <dbReference type="EMBL" id="GGI91969.1"/>
    </source>
</evidence>
<evidence type="ECO:0000256" key="1">
    <source>
        <dbReference type="ARBA" id="ARBA00023125"/>
    </source>
</evidence>
<keyword evidence="3" id="KW-0472">Membrane</keyword>
<evidence type="ECO:0000256" key="2">
    <source>
        <dbReference type="PROSITE-ProRule" id="PRU01091"/>
    </source>
</evidence>